<dbReference type="PANTHER" id="PTHR30605">
    <property type="entry name" value="ANHYDRO-N-ACETYLMURAMIC ACID KINASE"/>
    <property type="match status" value="1"/>
</dbReference>
<evidence type="ECO:0000256" key="1">
    <source>
        <dbReference type="ARBA" id="ARBA00023277"/>
    </source>
</evidence>
<dbReference type="InterPro" id="IPR043129">
    <property type="entry name" value="ATPase_NBD"/>
</dbReference>
<sequence>MARASQIDVVADFRSRDVVAGGEGAPLVPAYHRALFRACADDRIKDQLVAILNIGGVANITWLDLRPDHPDSADEARIMAFDCGPGNALIDDWVLQSLGVSYDKGGRLAAKGRSDEGIIKDLMAHPFFARPAPKSLDRDAFSLQSLKGLSAEDGAATLTDFTVRAIGKARAHFPHPVDGWYVTGGGRHNGTLMRQLADHLAVPVKPVEQIGWNGDVLEAEAFAYLAVRSKLGLAISWPQTTGVPKAMSGGRLFPHS</sequence>
<dbReference type="GO" id="GO:0005524">
    <property type="term" value="F:ATP binding"/>
    <property type="evidence" value="ECO:0007669"/>
    <property type="project" value="InterPro"/>
</dbReference>
<dbReference type="PANTHER" id="PTHR30605:SF0">
    <property type="entry name" value="ANHYDRO-N-ACETYLMURAMIC ACID KINASE"/>
    <property type="match status" value="1"/>
</dbReference>
<gene>
    <name evidence="2" type="ORF">JCM17846_05950</name>
</gene>
<evidence type="ECO:0000313" key="2">
    <source>
        <dbReference type="EMBL" id="GER02913.1"/>
    </source>
</evidence>
<comment type="caution">
    <text evidence="2">The sequence shown here is derived from an EMBL/GenBank/DDBJ whole genome shotgun (WGS) entry which is preliminary data.</text>
</comment>
<dbReference type="Proteomes" id="UP000324996">
    <property type="component" value="Unassembled WGS sequence"/>
</dbReference>
<dbReference type="InterPro" id="IPR005338">
    <property type="entry name" value="Anhydro_N_Ac-Mur_kinase"/>
</dbReference>
<keyword evidence="3" id="KW-1185">Reference proteome</keyword>
<dbReference type="GO" id="GO:0009254">
    <property type="term" value="P:peptidoglycan turnover"/>
    <property type="evidence" value="ECO:0007669"/>
    <property type="project" value="InterPro"/>
</dbReference>
<dbReference type="GO" id="GO:0016773">
    <property type="term" value="F:phosphotransferase activity, alcohol group as acceptor"/>
    <property type="evidence" value="ECO:0007669"/>
    <property type="project" value="InterPro"/>
</dbReference>
<dbReference type="GO" id="GO:0006040">
    <property type="term" value="P:amino sugar metabolic process"/>
    <property type="evidence" value="ECO:0007669"/>
    <property type="project" value="InterPro"/>
</dbReference>
<evidence type="ECO:0008006" key="4">
    <source>
        <dbReference type="Google" id="ProtNLM"/>
    </source>
</evidence>
<dbReference type="AlphaFoldDB" id="A0A5A7N3S1"/>
<accession>A0A5A7N3S1</accession>
<dbReference type="RefSeq" id="WP_313978682.1">
    <property type="nucleotide sequence ID" value="NZ_BKCN01000002.1"/>
</dbReference>
<name>A0A5A7N3S1_9PROT</name>
<reference evidence="2 3" key="1">
    <citation type="submission" date="2019-09" db="EMBL/GenBank/DDBJ databases">
        <title>NBRP : Genome information of microbial organism related human and environment.</title>
        <authorList>
            <person name="Hattori M."/>
            <person name="Oshima K."/>
            <person name="Inaba H."/>
            <person name="Suda W."/>
            <person name="Sakamoto M."/>
            <person name="Iino T."/>
            <person name="Kitahara M."/>
            <person name="Oshida Y."/>
            <person name="Iida T."/>
            <person name="Kudo T."/>
            <person name="Itoh T."/>
            <person name="Ohkuma M."/>
        </authorList>
    </citation>
    <scope>NUCLEOTIDE SEQUENCE [LARGE SCALE GENOMIC DNA]</scope>
    <source>
        <strain evidence="2 3">Q-1</strain>
    </source>
</reference>
<keyword evidence="1" id="KW-0119">Carbohydrate metabolism</keyword>
<dbReference type="Pfam" id="PF03702">
    <property type="entry name" value="AnmK"/>
    <property type="match status" value="1"/>
</dbReference>
<dbReference type="SUPFAM" id="SSF53067">
    <property type="entry name" value="Actin-like ATPase domain"/>
    <property type="match status" value="1"/>
</dbReference>
<protein>
    <recommendedName>
        <fullName evidence="4">Anhydro-N-acetylmuramic acid kinase</fullName>
    </recommendedName>
</protein>
<evidence type="ECO:0000313" key="3">
    <source>
        <dbReference type="Proteomes" id="UP000324996"/>
    </source>
</evidence>
<dbReference type="Gene3D" id="3.30.420.40">
    <property type="match status" value="1"/>
</dbReference>
<dbReference type="EMBL" id="BKCN01000002">
    <property type="protein sequence ID" value="GER02913.1"/>
    <property type="molecule type" value="Genomic_DNA"/>
</dbReference>
<proteinExistence type="predicted"/>
<organism evidence="2 3">
    <name type="scientific">Iodidimonas nitroreducens</name>
    <dbReference type="NCBI Taxonomy" id="1236968"/>
    <lineage>
        <taxon>Bacteria</taxon>
        <taxon>Pseudomonadati</taxon>
        <taxon>Pseudomonadota</taxon>
        <taxon>Alphaproteobacteria</taxon>
        <taxon>Iodidimonadales</taxon>
        <taxon>Iodidimonadaceae</taxon>
        <taxon>Iodidimonas</taxon>
    </lineage>
</organism>